<dbReference type="InterPro" id="IPR054528">
    <property type="entry name" value="TcaA_5th"/>
</dbReference>
<dbReference type="Proteomes" id="UP001139150">
    <property type="component" value="Unassembled WGS sequence"/>
</dbReference>
<keyword evidence="3" id="KW-1185">Reference proteome</keyword>
<evidence type="ECO:0000313" key="2">
    <source>
        <dbReference type="EMBL" id="MCL7746336.1"/>
    </source>
</evidence>
<proteinExistence type="predicted"/>
<accession>A0A9X2CQW3</accession>
<dbReference type="RefSeq" id="WP_250095258.1">
    <property type="nucleotide sequence ID" value="NZ_JAKRYL010000003.1"/>
</dbReference>
<reference evidence="2" key="1">
    <citation type="submission" date="2022-02" db="EMBL/GenBank/DDBJ databases">
        <title>Halalkalibacter sp. nov. isolated from Lonar Lake, India.</title>
        <authorList>
            <person name="Joshi A."/>
            <person name="Thite S."/>
            <person name="Lodha T."/>
        </authorList>
    </citation>
    <scope>NUCLEOTIDE SEQUENCE</scope>
    <source>
        <strain evidence="2">MEB205</strain>
    </source>
</reference>
<name>A0A9X2CQW3_9BACI</name>
<dbReference type="AlphaFoldDB" id="A0A9X2CQW3"/>
<protein>
    <recommendedName>
        <fullName evidence="1">TcaA protein NTF2-like domain-containing protein</fullName>
    </recommendedName>
</protein>
<feature type="domain" description="TcaA protein NTF2-like" evidence="1">
    <location>
        <begin position="34"/>
        <end position="145"/>
    </location>
</feature>
<dbReference type="Pfam" id="PF22819">
    <property type="entry name" value="TcaA_5th"/>
    <property type="match status" value="1"/>
</dbReference>
<organism evidence="2 3">
    <name type="scientific">Halalkalibacter alkaliphilus</name>
    <dbReference type="NCBI Taxonomy" id="2917993"/>
    <lineage>
        <taxon>Bacteria</taxon>
        <taxon>Bacillati</taxon>
        <taxon>Bacillota</taxon>
        <taxon>Bacilli</taxon>
        <taxon>Bacillales</taxon>
        <taxon>Bacillaceae</taxon>
        <taxon>Halalkalibacter</taxon>
    </lineage>
</organism>
<dbReference type="PROSITE" id="PS51257">
    <property type="entry name" value="PROKAR_LIPOPROTEIN"/>
    <property type="match status" value="1"/>
</dbReference>
<dbReference type="EMBL" id="JAKRYL010000003">
    <property type="protein sequence ID" value="MCL7746336.1"/>
    <property type="molecule type" value="Genomic_DNA"/>
</dbReference>
<sequence>MQKLCIYIMLLIALTACGSSEPEELILLEGERADEVADFLLSYKEHMIESVNTGDFNKLEPYLITNNSFYHSLRRYSSDLHGERSTKELDHFDVQAVYEDEIGEIHADVDEMVTLYEHGEEKKISRKLRFELVRGGDDSLRIVTIKERK</sequence>
<comment type="caution">
    <text evidence="2">The sequence shown here is derived from an EMBL/GenBank/DDBJ whole genome shotgun (WGS) entry which is preliminary data.</text>
</comment>
<evidence type="ECO:0000313" key="3">
    <source>
        <dbReference type="Proteomes" id="UP001139150"/>
    </source>
</evidence>
<gene>
    <name evidence="2" type="ORF">MF646_04300</name>
</gene>
<evidence type="ECO:0000259" key="1">
    <source>
        <dbReference type="Pfam" id="PF22819"/>
    </source>
</evidence>